<dbReference type="InterPro" id="IPR001192">
    <property type="entry name" value="PI-PLC_fam"/>
</dbReference>
<evidence type="ECO:0000256" key="4">
    <source>
        <dbReference type="ARBA" id="ARBA00023098"/>
    </source>
</evidence>
<evidence type="ECO:0000313" key="8">
    <source>
        <dbReference type="Proteomes" id="UP001515480"/>
    </source>
</evidence>
<evidence type="ECO:0000256" key="3">
    <source>
        <dbReference type="ARBA" id="ARBA00022963"/>
    </source>
</evidence>
<evidence type="ECO:0000256" key="5">
    <source>
        <dbReference type="SAM" id="MobiDB-lite"/>
    </source>
</evidence>
<protein>
    <recommendedName>
        <fullName evidence="1">phosphoinositide phospholipase C</fullName>
        <ecNumber evidence="1">3.1.4.11</ecNumber>
    </recommendedName>
</protein>
<keyword evidence="3" id="KW-0442">Lipid degradation</keyword>
<dbReference type="GO" id="GO:0016042">
    <property type="term" value="P:lipid catabolic process"/>
    <property type="evidence" value="ECO:0007669"/>
    <property type="project" value="UniProtKB-KW"/>
</dbReference>
<dbReference type="InterPro" id="IPR017946">
    <property type="entry name" value="PLC-like_Pdiesterase_TIM-brl"/>
</dbReference>
<dbReference type="EMBL" id="JBGBPQ010000011">
    <property type="protein sequence ID" value="KAL1516073.1"/>
    <property type="molecule type" value="Genomic_DNA"/>
</dbReference>
<dbReference type="GO" id="GO:0004435">
    <property type="term" value="F:phosphatidylinositol-4,5-bisphosphate phospholipase C activity"/>
    <property type="evidence" value="ECO:0007669"/>
    <property type="project" value="UniProtKB-EC"/>
</dbReference>
<comment type="caution">
    <text evidence="7">The sequence shown here is derived from an EMBL/GenBank/DDBJ whole genome shotgun (WGS) entry which is preliminary data.</text>
</comment>
<gene>
    <name evidence="7" type="ORF">AB1Y20_002685</name>
</gene>
<dbReference type="InterPro" id="IPR001711">
    <property type="entry name" value="PLipase_C_Pinositol-sp_Y"/>
</dbReference>
<dbReference type="PROSITE" id="PS50008">
    <property type="entry name" value="PIPLC_Y_DOMAIN"/>
    <property type="match status" value="1"/>
</dbReference>
<dbReference type="InterPro" id="IPR035892">
    <property type="entry name" value="C2_domain_sf"/>
</dbReference>
<evidence type="ECO:0000259" key="6">
    <source>
        <dbReference type="PROSITE" id="PS50008"/>
    </source>
</evidence>
<keyword evidence="4" id="KW-0443">Lipid metabolism</keyword>
<dbReference type="SMART" id="SM00149">
    <property type="entry name" value="PLCYc"/>
    <property type="match status" value="1"/>
</dbReference>
<keyword evidence="2" id="KW-0378">Hydrolase</keyword>
<name>A0AB34J9V2_PRYPA</name>
<dbReference type="GO" id="GO:0048015">
    <property type="term" value="P:phosphatidylinositol-mediated signaling"/>
    <property type="evidence" value="ECO:0007669"/>
    <property type="project" value="TreeGrafter"/>
</dbReference>
<keyword evidence="8" id="KW-1185">Reference proteome</keyword>
<dbReference type="GO" id="GO:0051209">
    <property type="term" value="P:release of sequestered calcium ion into cytosol"/>
    <property type="evidence" value="ECO:0007669"/>
    <property type="project" value="TreeGrafter"/>
</dbReference>
<dbReference type="AlphaFoldDB" id="A0AB34J9V2"/>
<dbReference type="Gene3D" id="2.60.40.150">
    <property type="entry name" value="C2 domain"/>
    <property type="match status" value="1"/>
</dbReference>
<dbReference type="Proteomes" id="UP001515480">
    <property type="component" value="Unassembled WGS sequence"/>
</dbReference>
<dbReference type="PANTHER" id="PTHR10336:SF36">
    <property type="entry name" value="1-PHOSPHATIDYLINOSITOL 4,5-BISPHOSPHATE PHOSPHODIESTERASE BETA-4"/>
    <property type="match status" value="1"/>
</dbReference>
<dbReference type="PANTHER" id="PTHR10336">
    <property type="entry name" value="PHOSPHOINOSITIDE-SPECIFIC PHOSPHOLIPASE C FAMILY PROTEIN"/>
    <property type="match status" value="1"/>
</dbReference>
<proteinExistence type="predicted"/>
<organism evidence="7 8">
    <name type="scientific">Prymnesium parvum</name>
    <name type="common">Toxic golden alga</name>
    <dbReference type="NCBI Taxonomy" id="97485"/>
    <lineage>
        <taxon>Eukaryota</taxon>
        <taxon>Haptista</taxon>
        <taxon>Haptophyta</taxon>
        <taxon>Prymnesiophyceae</taxon>
        <taxon>Prymnesiales</taxon>
        <taxon>Prymnesiaceae</taxon>
        <taxon>Prymnesium</taxon>
    </lineage>
</organism>
<evidence type="ECO:0000256" key="2">
    <source>
        <dbReference type="ARBA" id="ARBA00022801"/>
    </source>
</evidence>
<dbReference type="SUPFAM" id="SSF51695">
    <property type="entry name" value="PLC-like phosphodiesterases"/>
    <property type="match status" value="1"/>
</dbReference>
<sequence>MQHMNSSNYDPSPFWSVGAQMVALNFQTHDTPLRLNQALFAQNGGCGYLLKGAHEPCCFRIEIVSAHNLPKPGEGRVLRHEPWMAHVPSLNAKISSPSAAPAPDTRFVASVGGDVSATICNDHGFRRPRLKGAAMHAASRRNSHDIESAGRPEETNEEGMSSSVVSEEVHGCGLQAVYNHTVRVTCERPRLAVLLITFQAMSRTGLGNKVTSGTPVAYAAIALGAARPGLRALQLCCPEDGGKIEFATVLCRIEQLPMPATPKHSSEPLSEDIPNKMSARKLDHAASNSAILSAHL</sequence>
<feature type="domain" description="PI-PLC Y-box" evidence="6">
    <location>
        <begin position="4"/>
        <end position="51"/>
    </location>
</feature>
<feature type="compositionally biased region" description="Basic and acidic residues" evidence="5">
    <location>
        <begin position="142"/>
        <end position="154"/>
    </location>
</feature>
<evidence type="ECO:0000256" key="1">
    <source>
        <dbReference type="ARBA" id="ARBA00012368"/>
    </source>
</evidence>
<reference evidence="7 8" key="1">
    <citation type="journal article" date="2024" name="Science">
        <title>Giant polyketide synthase enzymes in the biosynthesis of giant marine polyether toxins.</title>
        <authorList>
            <person name="Fallon T.R."/>
            <person name="Shende V.V."/>
            <person name="Wierzbicki I.H."/>
            <person name="Pendleton A.L."/>
            <person name="Watervoot N.F."/>
            <person name="Auber R.P."/>
            <person name="Gonzalez D.J."/>
            <person name="Wisecaver J.H."/>
            <person name="Moore B.S."/>
        </authorList>
    </citation>
    <scope>NUCLEOTIDE SEQUENCE [LARGE SCALE GENOMIC DNA]</scope>
    <source>
        <strain evidence="7 8">12B1</strain>
    </source>
</reference>
<dbReference type="Pfam" id="PF00387">
    <property type="entry name" value="PI-PLC-Y"/>
    <property type="match status" value="1"/>
</dbReference>
<dbReference type="EC" id="3.1.4.11" evidence="1"/>
<accession>A0AB34J9V2</accession>
<dbReference type="Gene3D" id="3.20.20.190">
    <property type="entry name" value="Phosphatidylinositol (PI) phosphodiesterase"/>
    <property type="match status" value="1"/>
</dbReference>
<feature type="region of interest" description="Disordered" evidence="5">
    <location>
        <begin position="132"/>
        <end position="160"/>
    </location>
</feature>
<evidence type="ECO:0000313" key="7">
    <source>
        <dbReference type="EMBL" id="KAL1516073.1"/>
    </source>
</evidence>